<name>A0AAW2XY99_9LAMI</name>
<feature type="signal peptide" evidence="5">
    <location>
        <begin position="1"/>
        <end position="24"/>
    </location>
</feature>
<feature type="domain" description="Receptor ligand binding region" evidence="6">
    <location>
        <begin position="57"/>
        <end position="208"/>
    </location>
</feature>
<dbReference type="PANTHER" id="PTHR34836:SF6">
    <property type="entry name" value="PERIPLASMIC BINDING PROTEIN-LIKE I"/>
    <property type="match status" value="1"/>
</dbReference>
<evidence type="ECO:0000256" key="4">
    <source>
        <dbReference type="ARBA" id="ARBA00023136"/>
    </source>
</evidence>
<reference evidence="7" key="2">
    <citation type="journal article" date="2024" name="Plant">
        <title>Genomic evolution and insights into agronomic trait innovations of Sesamum species.</title>
        <authorList>
            <person name="Miao H."/>
            <person name="Wang L."/>
            <person name="Qu L."/>
            <person name="Liu H."/>
            <person name="Sun Y."/>
            <person name="Le M."/>
            <person name="Wang Q."/>
            <person name="Wei S."/>
            <person name="Zheng Y."/>
            <person name="Lin W."/>
            <person name="Duan Y."/>
            <person name="Cao H."/>
            <person name="Xiong S."/>
            <person name="Wang X."/>
            <person name="Wei L."/>
            <person name="Li C."/>
            <person name="Ma Q."/>
            <person name="Ju M."/>
            <person name="Zhao R."/>
            <person name="Li G."/>
            <person name="Mu C."/>
            <person name="Tian Q."/>
            <person name="Mei H."/>
            <person name="Zhang T."/>
            <person name="Gao T."/>
            <person name="Zhang H."/>
        </authorList>
    </citation>
    <scope>NUCLEOTIDE SEQUENCE</scope>
    <source>
        <strain evidence="7">KEN1</strain>
    </source>
</reference>
<organism evidence="7">
    <name type="scientific">Sesamum latifolium</name>
    <dbReference type="NCBI Taxonomy" id="2727402"/>
    <lineage>
        <taxon>Eukaryota</taxon>
        <taxon>Viridiplantae</taxon>
        <taxon>Streptophyta</taxon>
        <taxon>Embryophyta</taxon>
        <taxon>Tracheophyta</taxon>
        <taxon>Spermatophyta</taxon>
        <taxon>Magnoliopsida</taxon>
        <taxon>eudicotyledons</taxon>
        <taxon>Gunneridae</taxon>
        <taxon>Pentapetalae</taxon>
        <taxon>asterids</taxon>
        <taxon>lamiids</taxon>
        <taxon>Lamiales</taxon>
        <taxon>Pedaliaceae</taxon>
        <taxon>Sesamum</taxon>
    </lineage>
</organism>
<comment type="caution">
    <text evidence="7">The sequence shown here is derived from an EMBL/GenBank/DDBJ whole genome shotgun (WGS) entry which is preliminary data.</text>
</comment>
<keyword evidence="2" id="KW-0812">Transmembrane</keyword>
<accession>A0AAW2XY99</accession>
<dbReference type="PANTHER" id="PTHR34836">
    <property type="entry name" value="OS06G0188250 PROTEIN"/>
    <property type="match status" value="1"/>
</dbReference>
<dbReference type="InterPro" id="IPR001828">
    <property type="entry name" value="ANF_lig-bd_rcpt"/>
</dbReference>
<reference evidence="7" key="1">
    <citation type="submission" date="2020-06" db="EMBL/GenBank/DDBJ databases">
        <authorList>
            <person name="Li T."/>
            <person name="Hu X."/>
            <person name="Zhang T."/>
            <person name="Song X."/>
            <person name="Zhang H."/>
            <person name="Dai N."/>
            <person name="Sheng W."/>
            <person name="Hou X."/>
            <person name="Wei L."/>
        </authorList>
    </citation>
    <scope>NUCLEOTIDE SEQUENCE</scope>
    <source>
        <strain evidence="7">KEN1</strain>
        <tissue evidence="7">Leaf</tissue>
    </source>
</reference>
<evidence type="ECO:0000256" key="2">
    <source>
        <dbReference type="ARBA" id="ARBA00022692"/>
    </source>
</evidence>
<keyword evidence="7" id="KW-0675">Receptor</keyword>
<dbReference type="SUPFAM" id="SSF53822">
    <property type="entry name" value="Periplasmic binding protein-like I"/>
    <property type="match status" value="1"/>
</dbReference>
<evidence type="ECO:0000313" key="7">
    <source>
        <dbReference type="EMBL" id="KAL0459024.1"/>
    </source>
</evidence>
<proteinExistence type="predicted"/>
<evidence type="ECO:0000256" key="1">
    <source>
        <dbReference type="ARBA" id="ARBA00004370"/>
    </source>
</evidence>
<dbReference type="AlphaFoldDB" id="A0AAW2XY99"/>
<evidence type="ECO:0000259" key="6">
    <source>
        <dbReference type="Pfam" id="PF01094"/>
    </source>
</evidence>
<gene>
    <name evidence="7" type="ORF">Slati_0529600</name>
</gene>
<dbReference type="Pfam" id="PF01094">
    <property type="entry name" value="ANF_receptor"/>
    <property type="match status" value="1"/>
</dbReference>
<dbReference type="InterPro" id="IPR015683">
    <property type="entry name" value="Ionotropic_Glu_rcpt"/>
</dbReference>
<comment type="subcellular location">
    <subcellularLocation>
        <location evidence="1">Membrane</location>
    </subcellularLocation>
</comment>
<dbReference type="GO" id="GO:0016020">
    <property type="term" value="C:membrane"/>
    <property type="evidence" value="ECO:0007669"/>
    <property type="project" value="UniProtKB-SubCell"/>
</dbReference>
<evidence type="ECO:0000256" key="5">
    <source>
        <dbReference type="SAM" id="SignalP"/>
    </source>
</evidence>
<dbReference type="EMBL" id="JACGWN010000002">
    <property type="protein sequence ID" value="KAL0459024.1"/>
    <property type="molecule type" value="Genomic_DNA"/>
</dbReference>
<protein>
    <submittedName>
        <fullName evidence="7">Glutamate receptor 1.4</fullName>
    </submittedName>
</protein>
<keyword evidence="5" id="KW-0732">Signal</keyword>
<dbReference type="Gene3D" id="3.40.50.2300">
    <property type="match status" value="2"/>
</dbReference>
<sequence length="208" mass="23474">MMKTPAFILVLLLLGCCCCCYSYANDHKVSRPSNGDESIINIGVIVDMGSWTGQVVQSCIKMATSDFYNINTQYKTRIALHWKDSKGDSLHFIAAALDLLENLEVQAIIVSDISDEELFLARLADEVNVPLLSFSSISSLNEHPYFIQVAEDENNEFRGIAAFIEDAFNWRSFVFLYEDTDDARQVQTYIYDISRENHLDIASNCSIS</sequence>
<keyword evidence="3" id="KW-1133">Transmembrane helix</keyword>
<dbReference type="InterPro" id="IPR028082">
    <property type="entry name" value="Peripla_BP_I"/>
</dbReference>
<dbReference type="PROSITE" id="PS51257">
    <property type="entry name" value="PROKAR_LIPOPROTEIN"/>
    <property type="match status" value="1"/>
</dbReference>
<keyword evidence="4" id="KW-0472">Membrane</keyword>
<feature type="chain" id="PRO_5044013994" evidence="5">
    <location>
        <begin position="25"/>
        <end position="208"/>
    </location>
</feature>
<evidence type="ECO:0000256" key="3">
    <source>
        <dbReference type="ARBA" id="ARBA00022989"/>
    </source>
</evidence>